<dbReference type="EMBL" id="LR721774">
    <property type="protein sequence ID" value="VVV48343.1"/>
    <property type="molecule type" value="Genomic_DNA"/>
</dbReference>
<reference evidence="2" key="1">
    <citation type="submission" date="2019-09" db="EMBL/GenBank/DDBJ databases">
        <authorList>
            <person name="Zhang L."/>
        </authorList>
    </citation>
    <scope>NUCLEOTIDE SEQUENCE</scope>
</reference>
<feature type="region of interest" description="Disordered" evidence="1">
    <location>
        <begin position="1"/>
        <end position="40"/>
    </location>
</feature>
<feature type="compositionally biased region" description="Basic and acidic residues" evidence="1">
    <location>
        <begin position="8"/>
        <end position="17"/>
    </location>
</feature>
<name>A0A5K0W445_9MAGN</name>
<evidence type="ECO:0000313" key="2">
    <source>
        <dbReference type="EMBL" id="VVV48343.1"/>
    </source>
</evidence>
<dbReference type="AlphaFoldDB" id="A0A5K0W445"/>
<accession>A0A5K0W445</accession>
<organism evidence="2">
    <name type="scientific">Nymphaea colorata</name>
    <name type="common">pocket water lily</name>
    <dbReference type="NCBI Taxonomy" id="210225"/>
    <lineage>
        <taxon>Eukaryota</taxon>
        <taxon>Viridiplantae</taxon>
        <taxon>Streptophyta</taxon>
        <taxon>Embryophyta</taxon>
        <taxon>Tracheophyta</taxon>
        <taxon>Spermatophyta</taxon>
        <taxon>Magnoliopsida</taxon>
        <taxon>Nymphaeales</taxon>
        <taxon>Nymphaeaceae</taxon>
        <taxon>Nymphaea</taxon>
    </lineage>
</organism>
<sequence>MGPMDLIGDDHAQKDSAGDNQGNFISMRRSSSTDSFSSISGSKICICSPTVHAGSFRCRLHRAPPGQAPPAPAPHAKPTEVNVVEAK</sequence>
<feature type="region of interest" description="Disordered" evidence="1">
    <location>
        <begin position="63"/>
        <end position="87"/>
    </location>
</feature>
<dbReference type="Gramene" id="NC1G0260600.1">
    <property type="protein sequence ID" value="NC1G0260600.1:cds"/>
    <property type="gene ID" value="NC1G0260600"/>
</dbReference>
<proteinExistence type="predicted"/>
<protein>
    <submittedName>
        <fullName evidence="2">Uncharacterized protein</fullName>
    </submittedName>
</protein>
<feature type="compositionally biased region" description="Low complexity" evidence="1">
    <location>
        <begin position="25"/>
        <end position="40"/>
    </location>
</feature>
<dbReference type="PANTHER" id="PTHR33132">
    <property type="entry name" value="OSJNBB0118P14.9 PROTEIN"/>
    <property type="match status" value="1"/>
</dbReference>
<gene>
    <name evidence="2" type="ORF">NYM_LOCUS3440</name>
</gene>
<dbReference type="PANTHER" id="PTHR33132:SF135">
    <property type="entry name" value="OS02G0799700 PROTEIN"/>
    <property type="match status" value="1"/>
</dbReference>
<feature type="compositionally biased region" description="Pro residues" evidence="1">
    <location>
        <begin position="66"/>
        <end position="75"/>
    </location>
</feature>
<evidence type="ECO:0000256" key="1">
    <source>
        <dbReference type="SAM" id="MobiDB-lite"/>
    </source>
</evidence>